<dbReference type="EMBL" id="LGRX02001530">
    <property type="protein sequence ID" value="KAK3285999.1"/>
    <property type="molecule type" value="Genomic_DNA"/>
</dbReference>
<comment type="subcellular location">
    <subcellularLocation>
        <location evidence="2">Cytoplasm</location>
        <location evidence="2">Cytoskeleton</location>
        <location evidence="2">Cilium axoneme</location>
    </subcellularLocation>
    <subcellularLocation>
        <location evidence="1">Nucleus</location>
    </subcellularLocation>
</comment>
<evidence type="ECO:0000313" key="8">
    <source>
        <dbReference type="EMBL" id="KAK3285999.1"/>
    </source>
</evidence>
<accession>A0AAE0GX61</accession>
<evidence type="ECO:0000256" key="1">
    <source>
        <dbReference type="ARBA" id="ARBA00004123"/>
    </source>
</evidence>
<dbReference type="InterPro" id="IPR044640">
    <property type="entry name" value="RU2A"/>
</dbReference>
<reference evidence="8 9" key="1">
    <citation type="journal article" date="2015" name="Genome Biol. Evol.">
        <title>Comparative Genomics of a Bacterivorous Green Alga Reveals Evolutionary Causalities and Consequences of Phago-Mixotrophic Mode of Nutrition.</title>
        <authorList>
            <person name="Burns J.A."/>
            <person name="Paasch A."/>
            <person name="Narechania A."/>
            <person name="Kim E."/>
        </authorList>
    </citation>
    <scope>NUCLEOTIDE SEQUENCE [LARGE SCALE GENOMIC DNA]</scope>
    <source>
        <strain evidence="8 9">PLY_AMNH</strain>
    </source>
</reference>
<gene>
    <name evidence="8" type="ORF">CYMTET_6418</name>
</gene>
<keyword evidence="5" id="KW-0539">Nucleus</keyword>
<evidence type="ECO:0000256" key="2">
    <source>
        <dbReference type="ARBA" id="ARBA00004430"/>
    </source>
</evidence>
<evidence type="ECO:0000256" key="6">
    <source>
        <dbReference type="ARBA" id="ARBA00024196"/>
    </source>
</evidence>
<dbReference type="PANTHER" id="PTHR10552:SF6">
    <property type="entry name" value="U2 SMALL NUCLEAR RIBONUCLEOPROTEIN A"/>
    <property type="match status" value="1"/>
</dbReference>
<keyword evidence="3" id="KW-0433">Leucine-rich repeat</keyword>
<evidence type="ECO:0000256" key="7">
    <source>
        <dbReference type="SAM" id="MobiDB-lite"/>
    </source>
</evidence>
<keyword evidence="9" id="KW-1185">Reference proteome</keyword>
<comment type="similarity">
    <text evidence="6">Belongs to the U2 small nuclear ribonucleoprotein A family.</text>
</comment>
<dbReference type="Proteomes" id="UP001190700">
    <property type="component" value="Unassembled WGS sequence"/>
</dbReference>
<evidence type="ECO:0000256" key="3">
    <source>
        <dbReference type="ARBA" id="ARBA00022614"/>
    </source>
</evidence>
<dbReference type="GO" id="GO:0005634">
    <property type="term" value="C:nucleus"/>
    <property type="evidence" value="ECO:0007669"/>
    <property type="project" value="UniProtKB-SubCell"/>
</dbReference>
<organism evidence="8 9">
    <name type="scientific">Cymbomonas tetramitiformis</name>
    <dbReference type="NCBI Taxonomy" id="36881"/>
    <lineage>
        <taxon>Eukaryota</taxon>
        <taxon>Viridiplantae</taxon>
        <taxon>Chlorophyta</taxon>
        <taxon>Pyramimonadophyceae</taxon>
        <taxon>Pyramimonadales</taxon>
        <taxon>Pyramimonadaceae</taxon>
        <taxon>Cymbomonas</taxon>
    </lineage>
</organism>
<feature type="non-terminal residue" evidence="8">
    <location>
        <position position="1"/>
    </location>
</feature>
<evidence type="ECO:0000256" key="4">
    <source>
        <dbReference type="ARBA" id="ARBA00022737"/>
    </source>
</evidence>
<evidence type="ECO:0000256" key="5">
    <source>
        <dbReference type="ARBA" id="ARBA00023242"/>
    </source>
</evidence>
<dbReference type="GO" id="GO:0030620">
    <property type="term" value="F:U2 snRNA binding"/>
    <property type="evidence" value="ECO:0007669"/>
    <property type="project" value="InterPro"/>
</dbReference>
<keyword evidence="4" id="KW-0677">Repeat</keyword>
<dbReference type="PANTHER" id="PTHR10552">
    <property type="entry name" value="U2 SMALL NUCLEAR RIBONUCLEOPROTEIN A"/>
    <property type="match status" value="1"/>
</dbReference>
<dbReference type="GO" id="GO:0000398">
    <property type="term" value="P:mRNA splicing, via spliceosome"/>
    <property type="evidence" value="ECO:0007669"/>
    <property type="project" value="InterPro"/>
</dbReference>
<evidence type="ECO:0000313" key="9">
    <source>
        <dbReference type="Proteomes" id="UP001190700"/>
    </source>
</evidence>
<dbReference type="InterPro" id="IPR001611">
    <property type="entry name" value="Leu-rich_rpt"/>
</dbReference>
<dbReference type="SUPFAM" id="SSF52058">
    <property type="entry name" value="L domain-like"/>
    <property type="match status" value="1"/>
</dbReference>
<dbReference type="InterPro" id="IPR032675">
    <property type="entry name" value="LRR_dom_sf"/>
</dbReference>
<dbReference type="Pfam" id="PF14580">
    <property type="entry name" value="LRR_9"/>
    <property type="match status" value="1"/>
</dbReference>
<dbReference type="GO" id="GO:0005930">
    <property type="term" value="C:axoneme"/>
    <property type="evidence" value="ECO:0007669"/>
    <property type="project" value="UniProtKB-SubCell"/>
</dbReference>
<proteinExistence type="inferred from homology"/>
<dbReference type="AlphaFoldDB" id="A0AAE0GX61"/>
<dbReference type="Gene3D" id="3.80.10.10">
    <property type="entry name" value="Ribonuclease Inhibitor"/>
    <property type="match status" value="1"/>
</dbReference>
<feature type="region of interest" description="Disordered" evidence="7">
    <location>
        <begin position="198"/>
        <end position="249"/>
    </location>
</feature>
<feature type="compositionally biased region" description="Polar residues" evidence="7">
    <location>
        <begin position="206"/>
        <end position="216"/>
    </location>
</feature>
<sequence>ELVLDRNKIKFVDPSSFAGLSKLQELRIEENGFRSLANLHPLRHLKCLALGQNRVVEISELERLAAHTELLEITLSNNPVARKQVYRPMLIKKLPSLRIIDGKEISQEERDHVEMLFAPNEGMAILGRDGSSYISGPPSQDRSNVAKVPIKLTSMNFESLLVPHLNQQSDARLKTQQHLQQQMLGAAAMNLQDNERMPLARDSRRSSAVNAGTSFQKIEPMRPGSGGGRPASNERDGKGGGYGSGAAGRTRTVSVLRNYYRHSGVS</sequence>
<protein>
    <submittedName>
        <fullName evidence="8">Uncharacterized protein</fullName>
    </submittedName>
</protein>
<comment type="caution">
    <text evidence="8">The sequence shown here is derived from an EMBL/GenBank/DDBJ whole genome shotgun (WGS) entry which is preliminary data.</text>
</comment>
<dbReference type="PROSITE" id="PS51450">
    <property type="entry name" value="LRR"/>
    <property type="match status" value="1"/>
</dbReference>
<name>A0AAE0GX61_9CHLO</name>